<reference evidence="1 2" key="1">
    <citation type="submission" date="2020-04" db="EMBL/GenBank/DDBJ databases">
        <authorList>
            <person name="De Canck E."/>
        </authorList>
    </citation>
    <scope>NUCLEOTIDE SEQUENCE [LARGE SCALE GENOMIC DNA]</scope>
    <source>
        <strain evidence="1 2">LMG 7053</strain>
    </source>
</reference>
<proteinExistence type="predicted"/>
<name>A0ABM8M2B4_9BURK</name>
<dbReference type="EMBL" id="CADILJ010000073">
    <property type="protein sequence ID" value="CAB3956610.1"/>
    <property type="molecule type" value="Genomic_DNA"/>
</dbReference>
<sequence>MKSLPLAAYWERDAAARAVKLALPMLEAARVDTLVGESGFLHVVVMNPLARHGECDFASAILYEESVGDPRRWDADYGAFARGKARLSWRTGLSSHEVLMSRPHLLQAKDAPVWGSVCIDGIVVAASGANPWFDEAFAAAVAHLFKAVVRGRREAAVAS</sequence>
<keyword evidence="2" id="KW-1185">Reference proteome</keyword>
<dbReference type="RefSeq" id="WP_049073782.1">
    <property type="nucleotide sequence ID" value="NZ_CADILJ010000073.1"/>
</dbReference>
<evidence type="ECO:0000313" key="2">
    <source>
        <dbReference type="Proteomes" id="UP000494161"/>
    </source>
</evidence>
<dbReference type="GeneID" id="55560953"/>
<protein>
    <submittedName>
        <fullName evidence="1">Uncharacterized protein</fullName>
    </submittedName>
</protein>
<dbReference type="Proteomes" id="UP000494161">
    <property type="component" value="Unassembled WGS sequence"/>
</dbReference>
<evidence type="ECO:0000313" key="1">
    <source>
        <dbReference type="EMBL" id="CAB3956610.1"/>
    </source>
</evidence>
<accession>A0ABM8M2B4</accession>
<organism evidence="1 2">
    <name type="scientific">Achromobacter ruhlandii</name>
    <dbReference type="NCBI Taxonomy" id="72557"/>
    <lineage>
        <taxon>Bacteria</taxon>
        <taxon>Pseudomonadati</taxon>
        <taxon>Pseudomonadota</taxon>
        <taxon>Betaproteobacteria</taxon>
        <taxon>Burkholderiales</taxon>
        <taxon>Alcaligenaceae</taxon>
        <taxon>Achromobacter</taxon>
    </lineage>
</organism>
<comment type="caution">
    <text evidence="1">The sequence shown here is derived from an EMBL/GenBank/DDBJ whole genome shotgun (WGS) entry which is preliminary data.</text>
</comment>
<gene>
    <name evidence="1" type="ORF">LMG7053_05061</name>
</gene>